<sequence>MEVVKNKTNKTVLVIILILMVVTGFIIYFMYLKPEAFRSHNSNSKNNTIEHFTALTKTYTPFALTDTDIPTWEVPAGIKTITFTLIGGDSFNGTKGYQVTKTITSGFTAKIATTPGTTYSFYVGSNGTSATAGGKSGDGTKTTLNGTAGGGGASAIYDTSTTPPTLIMLAAGGGTSGGGLGITGVTSGILGSTVVPTPALASSPSITVTYDTDVSEDTTTTSSATTTTSSGTTTTSSGTTTTSSSTTTTSGTTTTPAITYGPCPTPSAAPPASIISRYFGVGFNIYPVTSTSSATQYFLVEYIPTVYNGTLGSMYAVSADGLLTIKVRNDADPSQWWTITKMPDDSRGSYYIVQPNMPNTTTKFALQYENGNLAIRPYNSTGLGYEGQKFNTSTSVITRGIPVLNNSPASLFTPEFDPYSSSSSYTSNSLTEQNSQQVSDVINAVKSSIQQYLSQMGQSQPSGQISSSSLGNKDLPLNINLKLSGNQGGVSGFANVDGSTPDSDILSILDKYEKNAINNSDSQSYYTQSDLQNQLTSSQGCKLFNINDYTSNRVSTCNCKL</sequence>
<keyword evidence="2" id="KW-0812">Transmembrane</keyword>
<dbReference type="EMBL" id="MN738982">
    <property type="protein sequence ID" value="QHT33997.1"/>
    <property type="molecule type" value="Genomic_DNA"/>
</dbReference>
<reference evidence="3" key="1">
    <citation type="journal article" date="2020" name="Nature">
        <title>Giant virus diversity and host interactions through global metagenomics.</title>
        <authorList>
            <person name="Schulz F."/>
            <person name="Roux S."/>
            <person name="Paez-Espino D."/>
            <person name="Jungbluth S."/>
            <person name="Walsh D.A."/>
            <person name="Denef V.J."/>
            <person name="McMahon K.D."/>
            <person name="Konstantinidis K.T."/>
            <person name="Eloe-Fadrosh E.A."/>
            <person name="Kyrpides N.C."/>
            <person name="Woyke T."/>
        </authorList>
    </citation>
    <scope>NUCLEOTIDE SEQUENCE</scope>
    <source>
        <strain evidence="3">GVMAG-M-3300009161-52</strain>
    </source>
</reference>
<name>A0A6C0EY04_9ZZZZ</name>
<evidence type="ECO:0000313" key="3">
    <source>
        <dbReference type="EMBL" id="QHT33997.1"/>
    </source>
</evidence>
<organism evidence="3">
    <name type="scientific">viral metagenome</name>
    <dbReference type="NCBI Taxonomy" id="1070528"/>
    <lineage>
        <taxon>unclassified sequences</taxon>
        <taxon>metagenomes</taxon>
        <taxon>organismal metagenomes</taxon>
    </lineage>
</organism>
<evidence type="ECO:0000256" key="2">
    <source>
        <dbReference type="SAM" id="Phobius"/>
    </source>
</evidence>
<protein>
    <submittedName>
        <fullName evidence="3">Uncharacterized protein</fullName>
    </submittedName>
</protein>
<evidence type="ECO:0000256" key="1">
    <source>
        <dbReference type="SAM" id="MobiDB-lite"/>
    </source>
</evidence>
<keyword evidence="2" id="KW-1133">Transmembrane helix</keyword>
<feature type="compositionally biased region" description="Low complexity" evidence="1">
    <location>
        <begin position="218"/>
        <end position="255"/>
    </location>
</feature>
<feature type="region of interest" description="Disordered" evidence="1">
    <location>
        <begin position="212"/>
        <end position="263"/>
    </location>
</feature>
<feature type="transmembrane region" description="Helical" evidence="2">
    <location>
        <begin position="12"/>
        <end position="31"/>
    </location>
</feature>
<accession>A0A6C0EY04</accession>
<dbReference type="AlphaFoldDB" id="A0A6C0EY04"/>
<proteinExistence type="predicted"/>
<keyword evidence="2" id="KW-0472">Membrane</keyword>